<feature type="compositionally biased region" description="Basic and acidic residues" evidence="1">
    <location>
        <begin position="8"/>
        <end position="26"/>
    </location>
</feature>
<reference evidence="2" key="1">
    <citation type="submission" date="2022-02" db="EMBL/GenBank/DDBJ databases">
        <title>Atlantic sturgeon de novo genome assembly.</title>
        <authorList>
            <person name="Stock M."/>
            <person name="Klopp C."/>
            <person name="Guiguen Y."/>
            <person name="Cabau C."/>
            <person name="Parinello H."/>
            <person name="Santidrian Yebra-Pimentel E."/>
            <person name="Kuhl H."/>
            <person name="Dirks R.P."/>
            <person name="Guessner J."/>
            <person name="Wuertz S."/>
            <person name="Du K."/>
            <person name="Schartl M."/>
        </authorList>
    </citation>
    <scope>NUCLEOTIDE SEQUENCE</scope>
    <source>
        <strain evidence="2">STURGEONOMICS-FGT-2020</strain>
        <tissue evidence="2">Whole blood</tissue>
    </source>
</reference>
<dbReference type="Proteomes" id="UP001230051">
    <property type="component" value="Unassembled WGS sequence"/>
</dbReference>
<sequence length="714" mass="76810">MLSSALLDNRKWTGKEEPEKQERRELNGNAGPGLGPTSTGKKTRPEKTEENNNNHNNRNHSAGDLERPRHRGEEVRSPGTRGEEVRSPGTRGEEVRSPGTRRHKENGNDDDNRNRKPETDANCNEASLPCRCCGEHSPAGEPGKKTPPETILREREGQGKRGSLWPPPSCAEPPQSPLEFTLSGSSSSSSISSCSDFESDSNPEFPPDSRWDAVVGEGGGALSPDSRRQPDIVPLEQGMEPRCLEEKEKKEKETETQQEGLSEVFIPCSSPDEGYPSGRCSRSSSFPELGEGEGEELPDSLAGSPDEDNDGNNQPFSGMSSSGASPCSEPESGDGSKPARSSPPNQSFSFYSSPGPLSRIHGIPGKAPTNIPKLEKVDNPSSQTGWTADLKQAGRIPDVFIKKNMEVPDPDSRDTDPIPGKISDAPGNAALKGKEEDIPAGSVGQRWDSWADVLGEKEGGGKGGRRPLVLDLGGPGYVDRLLGQRSPLLDSRGIPEPQKNVTSFHELARRRRRSGGSANHSAAGGGGERSDWLMVFSPDTELPPRPFGNGNQRAEAEEEEEEGEGRRSSTQKGGTQGGSNVTTFKELRLRNKQNQQRQNWGSCSSDEGAVQVEPEDPPPFPSAWDPFPEEAGGSEPSATAQPPPPAISFYFQTQSQPPLARRHSRPALQPIAEGAAEDEPRPLEIPPGDGEGERGTADGGRGRESHSAGENERM</sequence>
<proteinExistence type="predicted"/>
<feature type="compositionally biased region" description="Low complexity" evidence="1">
    <location>
        <begin position="315"/>
        <end position="330"/>
    </location>
</feature>
<evidence type="ECO:0000313" key="2">
    <source>
        <dbReference type="EMBL" id="KAK1154608.1"/>
    </source>
</evidence>
<feature type="compositionally biased region" description="Basic and acidic residues" evidence="1">
    <location>
        <begin position="242"/>
        <end position="255"/>
    </location>
</feature>
<evidence type="ECO:0000313" key="3">
    <source>
        <dbReference type="Proteomes" id="UP001230051"/>
    </source>
</evidence>
<feature type="region of interest" description="Disordered" evidence="1">
    <location>
        <begin position="474"/>
        <end position="714"/>
    </location>
</feature>
<feature type="compositionally biased region" description="Basic and acidic residues" evidence="1">
    <location>
        <begin position="105"/>
        <end position="119"/>
    </location>
</feature>
<feature type="compositionally biased region" description="Polar residues" evidence="1">
    <location>
        <begin position="342"/>
        <end position="352"/>
    </location>
</feature>
<feature type="compositionally biased region" description="Basic and acidic residues" evidence="1">
    <location>
        <begin position="142"/>
        <end position="159"/>
    </location>
</feature>
<dbReference type="EMBL" id="JAGXEW010000034">
    <property type="protein sequence ID" value="KAK1154608.1"/>
    <property type="molecule type" value="Genomic_DNA"/>
</dbReference>
<keyword evidence="3" id="KW-1185">Reference proteome</keyword>
<dbReference type="AlphaFoldDB" id="A0AAD8FSX9"/>
<evidence type="ECO:0000256" key="1">
    <source>
        <dbReference type="SAM" id="MobiDB-lite"/>
    </source>
</evidence>
<accession>A0AAD8FSX9</accession>
<feature type="compositionally biased region" description="Basic and acidic residues" evidence="1">
    <location>
        <begin position="691"/>
        <end position="714"/>
    </location>
</feature>
<gene>
    <name evidence="2" type="ORF">AOXY_G28106</name>
</gene>
<protein>
    <submittedName>
        <fullName evidence="2">Uncharacterized protein</fullName>
    </submittedName>
</protein>
<name>A0AAD8FSX9_ACIOX</name>
<comment type="caution">
    <text evidence="2">The sequence shown here is derived from an EMBL/GenBank/DDBJ whole genome shotgun (WGS) entry which is preliminary data.</text>
</comment>
<feature type="compositionally biased region" description="Pro residues" evidence="1">
    <location>
        <begin position="165"/>
        <end position="176"/>
    </location>
</feature>
<feature type="compositionally biased region" description="Low complexity" evidence="1">
    <location>
        <begin position="183"/>
        <end position="196"/>
    </location>
</feature>
<feature type="region of interest" description="Disordered" evidence="1">
    <location>
        <begin position="1"/>
        <end position="444"/>
    </location>
</feature>
<feature type="compositionally biased region" description="Basic and acidic residues" evidence="1">
    <location>
        <begin position="43"/>
        <end position="52"/>
    </location>
</feature>
<feature type="compositionally biased region" description="Basic and acidic residues" evidence="1">
    <location>
        <begin position="400"/>
        <end position="416"/>
    </location>
</feature>
<feature type="compositionally biased region" description="Basic and acidic residues" evidence="1">
    <location>
        <begin position="61"/>
        <end position="96"/>
    </location>
</feature>
<organism evidence="2 3">
    <name type="scientific">Acipenser oxyrinchus oxyrinchus</name>
    <dbReference type="NCBI Taxonomy" id="40147"/>
    <lineage>
        <taxon>Eukaryota</taxon>
        <taxon>Metazoa</taxon>
        <taxon>Chordata</taxon>
        <taxon>Craniata</taxon>
        <taxon>Vertebrata</taxon>
        <taxon>Euteleostomi</taxon>
        <taxon>Actinopterygii</taxon>
        <taxon>Chondrostei</taxon>
        <taxon>Acipenseriformes</taxon>
        <taxon>Acipenseridae</taxon>
        <taxon>Acipenser</taxon>
    </lineage>
</organism>